<dbReference type="EMBL" id="NAFI01000164">
    <property type="protein sequence ID" value="OSJ13010.1"/>
    <property type="molecule type" value="Genomic_DNA"/>
</dbReference>
<evidence type="ECO:0000256" key="1">
    <source>
        <dbReference type="SAM" id="MobiDB-lite"/>
    </source>
</evidence>
<gene>
    <name evidence="2" type="ORF">BSZ18_11970</name>
</gene>
<accession>A0A1X3GRQ0</accession>
<name>A0A1X3GRQ0_9BRAD</name>
<proteinExistence type="predicted"/>
<sequence length="199" mass="21962">MSWLSEISHDGTKVALSAAVLAFVASLTTASFALITGWRQGTSARLSAEAAKASADAAVLTARAAGDRAIATMRLQWVHDLRKVLSEYHSVLVSYEPTDYRKVSELGTQLDLMLNLDETEQRHLWEVAEEVFRTKDKDARVALDSKLMAAGRVVLKKEWKQIKWELRGKTLKETEGLKELSPQQEQPSALTPIGGTARA</sequence>
<dbReference type="AlphaFoldDB" id="A0A1X3GRQ0"/>
<comment type="caution">
    <text evidence="2">The sequence shown here is derived from an EMBL/GenBank/DDBJ whole genome shotgun (WGS) entry which is preliminary data.</text>
</comment>
<dbReference type="Proteomes" id="UP000193553">
    <property type="component" value="Unassembled WGS sequence"/>
</dbReference>
<dbReference type="RefSeq" id="WP_085358198.1">
    <property type="nucleotide sequence ID" value="NZ_NAFD01000171.1"/>
</dbReference>
<feature type="region of interest" description="Disordered" evidence="1">
    <location>
        <begin position="175"/>
        <end position="199"/>
    </location>
</feature>
<reference evidence="2 3" key="1">
    <citation type="submission" date="2017-03" db="EMBL/GenBank/DDBJ databases">
        <title>Whole genome sequences of fourteen strains of Bradyrhizobium canariense and one strain of Bradyrhizobium japonicum isolated from Lupinus (Papilionoideae: Genisteae) species in Algeria.</title>
        <authorList>
            <person name="Crovadore J."/>
            <person name="Chekireb D."/>
            <person name="Brachmann A."/>
            <person name="Chablais R."/>
            <person name="Cochard B."/>
            <person name="Lefort F."/>
        </authorList>
    </citation>
    <scope>NUCLEOTIDE SEQUENCE [LARGE SCALE GENOMIC DNA]</scope>
    <source>
        <strain evidence="2 3">UBMA195</strain>
    </source>
</reference>
<protein>
    <submittedName>
        <fullName evidence="2">Uncharacterized protein</fullName>
    </submittedName>
</protein>
<evidence type="ECO:0000313" key="3">
    <source>
        <dbReference type="Proteomes" id="UP000193553"/>
    </source>
</evidence>
<dbReference type="OrthoDB" id="5919045at2"/>
<organism evidence="2 3">
    <name type="scientific">Bradyrhizobium canariense</name>
    <dbReference type="NCBI Taxonomy" id="255045"/>
    <lineage>
        <taxon>Bacteria</taxon>
        <taxon>Pseudomonadati</taxon>
        <taxon>Pseudomonadota</taxon>
        <taxon>Alphaproteobacteria</taxon>
        <taxon>Hyphomicrobiales</taxon>
        <taxon>Nitrobacteraceae</taxon>
        <taxon>Bradyrhizobium</taxon>
    </lineage>
</organism>
<evidence type="ECO:0000313" key="2">
    <source>
        <dbReference type="EMBL" id="OSJ13010.1"/>
    </source>
</evidence>